<keyword evidence="2" id="KW-1185">Reference proteome</keyword>
<dbReference type="Gene3D" id="3.30.10.10">
    <property type="entry name" value="Trypsin Inhibitor V, subunit A"/>
    <property type="match status" value="1"/>
</dbReference>
<evidence type="ECO:0000313" key="2">
    <source>
        <dbReference type="Proteomes" id="UP001064504"/>
    </source>
</evidence>
<sequence length="66" mass="7274">MTTDILAPARHVIGTPYTDSVKPYILALTGLHIAVGPKDFSTRDLRSDRIFISVDESNFITDLNIA</sequence>
<dbReference type="EMBL" id="CP104557">
    <property type="protein sequence ID" value="UXH39871.1"/>
    <property type="molecule type" value="Genomic_DNA"/>
</dbReference>
<dbReference type="Proteomes" id="UP001064504">
    <property type="component" value="Chromosome"/>
</dbReference>
<name>A0ABY6AJJ6_9PSED</name>
<accession>A0ABY6AJJ6</accession>
<dbReference type="RefSeq" id="WP_060477223.1">
    <property type="nucleotide sequence ID" value="NZ_CP077094.1"/>
</dbReference>
<gene>
    <name evidence="1" type="ORF">N5C08_23495</name>
</gene>
<protein>
    <submittedName>
        <fullName evidence="1">Uncharacterized protein</fullName>
    </submittedName>
</protein>
<proteinExistence type="predicted"/>
<evidence type="ECO:0000313" key="1">
    <source>
        <dbReference type="EMBL" id="UXH39871.1"/>
    </source>
</evidence>
<organism evidence="1 2">
    <name type="scientific">Pseudomonas promysalinigenes</name>
    <dbReference type="NCBI Taxonomy" id="485898"/>
    <lineage>
        <taxon>Bacteria</taxon>
        <taxon>Pseudomonadati</taxon>
        <taxon>Pseudomonadota</taxon>
        <taxon>Gammaproteobacteria</taxon>
        <taxon>Pseudomonadales</taxon>
        <taxon>Pseudomonadaceae</taxon>
        <taxon>Pseudomonas</taxon>
    </lineage>
</organism>
<reference evidence="1" key="1">
    <citation type="submission" date="2022-09" db="EMBL/GenBank/DDBJ databases">
        <title>Complete genome sequence of Pseudomonas promysalinigenes strain RL-WG26, a newly isolated PGPR with the potential for plant salinity stress alleviation.</title>
        <authorList>
            <person name="Ren L."/>
            <person name="Wang G."/>
            <person name="Hu H."/>
        </authorList>
    </citation>
    <scope>NUCLEOTIDE SEQUENCE</scope>
    <source>
        <strain evidence="1">RL-WG26</strain>
    </source>
</reference>